<dbReference type="EMBL" id="GL871072">
    <property type="protein sequence ID" value="EGC35076.1"/>
    <property type="molecule type" value="Genomic_DNA"/>
</dbReference>
<dbReference type="eggNOG" id="KOG2534">
    <property type="taxonomic scope" value="Eukaryota"/>
</dbReference>
<dbReference type="InterPro" id="IPR037160">
    <property type="entry name" value="DNA_Pol_thumb_sf"/>
</dbReference>
<keyword evidence="10" id="KW-0235">DNA replication</keyword>
<dbReference type="PANTHER" id="PTHR11276:SF42">
    <property type="entry name" value="DNA POLYMERASE BETA"/>
    <property type="match status" value="1"/>
</dbReference>
<keyword evidence="9 26" id="KW-0548">Nucleotidyltransferase</keyword>
<dbReference type="GO" id="GO:0006303">
    <property type="term" value="P:double-strand break repair via nonhomologous end joining"/>
    <property type="evidence" value="ECO:0000318"/>
    <property type="project" value="GO_Central"/>
</dbReference>
<dbReference type="FunFam" id="3.30.210.10:FF:000002">
    <property type="entry name" value="DNA polymerase"/>
    <property type="match status" value="1"/>
</dbReference>
<dbReference type="GO" id="GO:0046872">
    <property type="term" value="F:metal ion binding"/>
    <property type="evidence" value="ECO:0007669"/>
    <property type="project" value="UniProtKB-UniRule"/>
</dbReference>
<keyword evidence="16" id="KW-0915">Sodium</keyword>
<comment type="catalytic activity">
    <reaction evidence="21">
        <text>2'-deoxyribonucleotide-(2'-deoxyribose 5'-phosphate)-2'-deoxyribonucleotide-DNA = a 3'-end 2'-deoxyribonucleotide-(2,3-dehydro-2,3-deoxyribose 5'-phosphate)-DNA + a 5'-end 5'-phospho-2'-deoxyribonucleoside-DNA + H(+)</text>
        <dbReference type="Rhea" id="RHEA:66592"/>
        <dbReference type="Rhea" id="RHEA-COMP:13180"/>
        <dbReference type="Rhea" id="RHEA-COMP:16897"/>
        <dbReference type="Rhea" id="RHEA-COMP:17067"/>
        <dbReference type="ChEBI" id="CHEBI:15378"/>
        <dbReference type="ChEBI" id="CHEBI:136412"/>
        <dbReference type="ChEBI" id="CHEBI:157695"/>
        <dbReference type="ChEBI" id="CHEBI:167181"/>
        <dbReference type="EC" id="4.2.99.18"/>
    </reaction>
</comment>
<dbReference type="InParanoid" id="F0ZLU7"/>
<evidence type="ECO:0000256" key="24">
    <source>
        <dbReference type="ARBA" id="ARBA00049244"/>
    </source>
</evidence>
<dbReference type="InterPro" id="IPR019843">
    <property type="entry name" value="DNA_pol-X_BS"/>
</dbReference>
<dbReference type="FunFam" id="3.30.460.10:FF:000085">
    <property type="entry name" value="DNA polymerase"/>
    <property type="match status" value="1"/>
</dbReference>
<evidence type="ECO:0000256" key="19">
    <source>
        <dbReference type="ARBA" id="ARBA00023239"/>
    </source>
</evidence>
<dbReference type="SUPFAM" id="SSF47802">
    <property type="entry name" value="DNA polymerase beta, N-terminal domain-like"/>
    <property type="match status" value="1"/>
</dbReference>
<dbReference type="InterPro" id="IPR002054">
    <property type="entry name" value="DNA-dir_DNA_pol_X"/>
</dbReference>
<dbReference type="CDD" id="cd00141">
    <property type="entry name" value="NT_POLXc"/>
    <property type="match status" value="1"/>
</dbReference>
<dbReference type="InterPro" id="IPR003583">
    <property type="entry name" value="Hlx-hairpin-Hlx_DNA-bd_motif"/>
</dbReference>
<comment type="subcellular location">
    <subcellularLocation>
        <location evidence="3">Cytoplasm</location>
    </subcellularLocation>
    <subcellularLocation>
        <location evidence="2 26">Nucleus</location>
    </subcellularLocation>
</comment>
<evidence type="ECO:0000256" key="3">
    <source>
        <dbReference type="ARBA" id="ARBA00004496"/>
    </source>
</evidence>
<evidence type="ECO:0000256" key="18">
    <source>
        <dbReference type="ARBA" id="ARBA00023204"/>
    </source>
</evidence>
<evidence type="ECO:0000256" key="12">
    <source>
        <dbReference type="ARBA" id="ARBA00022763"/>
    </source>
</evidence>
<dbReference type="Pfam" id="PF14716">
    <property type="entry name" value="HHH_8"/>
    <property type="match status" value="1"/>
</dbReference>
<keyword evidence="6" id="KW-0963">Cytoplasm</keyword>
<dbReference type="InterPro" id="IPR018944">
    <property type="entry name" value="DNA_pol_lambd_fingers_domain"/>
</dbReference>
<dbReference type="AlphaFoldDB" id="F0ZLU7"/>
<organism evidence="30 31">
    <name type="scientific">Dictyostelium purpureum</name>
    <name type="common">Slime mold</name>
    <dbReference type="NCBI Taxonomy" id="5786"/>
    <lineage>
        <taxon>Eukaryota</taxon>
        <taxon>Amoebozoa</taxon>
        <taxon>Evosea</taxon>
        <taxon>Eumycetozoa</taxon>
        <taxon>Dictyostelia</taxon>
        <taxon>Dictyosteliales</taxon>
        <taxon>Dictyosteliaceae</taxon>
        <taxon>Dictyostelium</taxon>
    </lineage>
</organism>
<evidence type="ECO:0000256" key="4">
    <source>
        <dbReference type="ARBA" id="ARBA00008323"/>
    </source>
</evidence>
<dbReference type="OrthoDB" id="205514at2759"/>
<evidence type="ECO:0000256" key="8">
    <source>
        <dbReference type="ARBA" id="ARBA00022679"/>
    </source>
</evidence>
<sequence length="370" mass="42009">MAGKRKDKDNSSSDDSSSEDDIKKKKLKTNTPLIKVSVTSNDNKNKQLTDILTELSVFEKNKGQVHRFTAYRKAVLSIKAYPHEIKSGLEAQKLDGVGAKIAKKIDEILKTGDLKKLKSQNQDETLTAINQLSRVTGIGPQKAKSLVEEGIKTIDDLKKIKNTLTHHQQIGLKYFSEFEQRVPRKEIEVFEKLVSNSLFSIDPNIISQVCGSYRRGLESSGDIDILISHPNFTLEMKDKKKTFNIIEKLVESLKKKHILIDDLSLGPLKYMGVCKLVSTEISEQHIARRIDFKLIPYESYYFGLLHNTGSDEFNRQMRGIALKQGFTLSEYSINKLSKGVKNETPILVNSEKEIFDIIGMEYYPPNKRNL</sequence>
<dbReference type="GO" id="GO:0140078">
    <property type="term" value="F:class I DNA-(apurinic or apyrimidinic site) endonuclease activity"/>
    <property type="evidence" value="ECO:0007669"/>
    <property type="project" value="UniProtKB-EC"/>
</dbReference>
<dbReference type="PRINTS" id="PR00870">
    <property type="entry name" value="DNAPOLXBETA"/>
</dbReference>
<dbReference type="InterPro" id="IPR043519">
    <property type="entry name" value="NT_sf"/>
</dbReference>
<dbReference type="SMART" id="SM00278">
    <property type="entry name" value="HhH1"/>
    <property type="match status" value="2"/>
</dbReference>
<keyword evidence="11" id="KW-0479">Metal-binding</keyword>
<feature type="active site" description="Nucleophile; Schiff-base intermediate with DNA; for 5'-dRP lyase activity" evidence="25">
    <location>
        <position position="104"/>
    </location>
</feature>
<feature type="domain" description="Helix-hairpin-helix DNA-binding motif class 1" evidence="28">
    <location>
        <begin position="89"/>
        <end position="108"/>
    </location>
</feature>
<dbReference type="GO" id="GO:0051575">
    <property type="term" value="F:5'-deoxyribose-5-phosphate lyase activity"/>
    <property type="evidence" value="ECO:0007669"/>
    <property type="project" value="RHEA"/>
</dbReference>
<dbReference type="VEuPathDB" id="AmoebaDB:DICPUDRAFT_33968"/>
<dbReference type="PANTHER" id="PTHR11276">
    <property type="entry name" value="DNA POLYMERASE TYPE-X FAMILY MEMBER"/>
    <property type="match status" value="1"/>
</dbReference>
<dbReference type="Gene3D" id="1.10.150.110">
    <property type="entry name" value="DNA polymerase beta, N-terminal domain-like"/>
    <property type="match status" value="1"/>
</dbReference>
<evidence type="ECO:0000259" key="29">
    <source>
        <dbReference type="SMART" id="SM00483"/>
    </source>
</evidence>
<evidence type="ECO:0000256" key="5">
    <source>
        <dbReference type="ARBA" id="ARBA00022481"/>
    </source>
</evidence>
<evidence type="ECO:0000256" key="16">
    <source>
        <dbReference type="ARBA" id="ARBA00023053"/>
    </source>
</evidence>
<evidence type="ECO:0000313" key="30">
    <source>
        <dbReference type="EMBL" id="EGC35076.1"/>
    </source>
</evidence>
<keyword evidence="7" id="KW-0237">DNA synthesis</keyword>
<dbReference type="GeneID" id="10501801"/>
<keyword evidence="13" id="KW-0460">Magnesium</keyword>
<evidence type="ECO:0000256" key="1">
    <source>
        <dbReference type="ARBA" id="ARBA00001946"/>
    </source>
</evidence>
<dbReference type="PRINTS" id="PR00869">
    <property type="entry name" value="DNAPOLX"/>
</dbReference>
<dbReference type="GO" id="GO:0003677">
    <property type="term" value="F:DNA binding"/>
    <property type="evidence" value="ECO:0007669"/>
    <property type="project" value="UniProtKB-UniRule"/>
</dbReference>
<dbReference type="EC" id="2.7.7.7" evidence="26"/>
<dbReference type="InterPro" id="IPR022312">
    <property type="entry name" value="DNA_pol_X"/>
</dbReference>
<evidence type="ECO:0000256" key="21">
    <source>
        <dbReference type="ARBA" id="ARBA00044632"/>
    </source>
</evidence>
<dbReference type="Pfam" id="PF14792">
    <property type="entry name" value="DNA_pol_B_palm"/>
    <property type="match status" value="1"/>
</dbReference>
<name>F0ZLU7_DICPU</name>
<keyword evidence="17" id="KW-0238">DNA-binding</keyword>
<dbReference type="GO" id="GO:0006284">
    <property type="term" value="P:base-excision repair"/>
    <property type="evidence" value="ECO:0000318"/>
    <property type="project" value="GO_Central"/>
</dbReference>
<dbReference type="Gene3D" id="3.30.210.10">
    <property type="entry name" value="DNA polymerase, thumb domain"/>
    <property type="match status" value="1"/>
</dbReference>
<dbReference type="GO" id="GO:0005634">
    <property type="term" value="C:nucleus"/>
    <property type="evidence" value="ECO:0000318"/>
    <property type="project" value="GO_Central"/>
</dbReference>
<feature type="region of interest" description="Disordered" evidence="27">
    <location>
        <begin position="1"/>
        <end position="24"/>
    </location>
</feature>
<keyword evidence="31" id="KW-1185">Reference proteome</keyword>
<feature type="domain" description="Helix-hairpin-helix DNA-binding motif class 1" evidence="28">
    <location>
        <begin position="130"/>
        <end position="149"/>
    </location>
</feature>
<evidence type="ECO:0000256" key="9">
    <source>
        <dbReference type="ARBA" id="ARBA00022695"/>
    </source>
</evidence>
<dbReference type="GO" id="GO:0003887">
    <property type="term" value="F:DNA-directed DNA polymerase activity"/>
    <property type="evidence" value="ECO:0000318"/>
    <property type="project" value="GO_Central"/>
</dbReference>
<dbReference type="FunCoup" id="F0ZLU7">
    <property type="interactions" value="24"/>
</dbReference>
<reference evidence="31" key="1">
    <citation type="journal article" date="2011" name="Genome Biol.">
        <title>Comparative genomics of the social amoebae Dictyostelium discoideum and Dictyostelium purpureum.</title>
        <authorList>
            <consortium name="US DOE Joint Genome Institute (JGI-PGF)"/>
            <person name="Sucgang R."/>
            <person name="Kuo A."/>
            <person name="Tian X."/>
            <person name="Salerno W."/>
            <person name="Parikh A."/>
            <person name="Feasley C.L."/>
            <person name="Dalin E."/>
            <person name="Tu H."/>
            <person name="Huang E."/>
            <person name="Barry K."/>
            <person name="Lindquist E."/>
            <person name="Shapiro H."/>
            <person name="Bruce D."/>
            <person name="Schmutz J."/>
            <person name="Salamov A."/>
            <person name="Fey P."/>
            <person name="Gaudet P."/>
            <person name="Anjard C."/>
            <person name="Babu M.M."/>
            <person name="Basu S."/>
            <person name="Bushmanova Y."/>
            <person name="van der Wel H."/>
            <person name="Katoh-Kurasawa M."/>
            <person name="Dinh C."/>
            <person name="Coutinho P.M."/>
            <person name="Saito T."/>
            <person name="Elias M."/>
            <person name="Schaap P."/>
            <person name="Kay R.R."/>
            <person name="Henrissat B."/>
            <person name="Eichinger L."/>
            <person name="Rivero F."/>
            <person name="Putnam N.H."/>
            <person name="West C.M."/>
            <person name="Loomis W.F."/>
            <person name="Chisholm R.L."/>
            <person name="Shaulsky G."/>
            <person name="Strassmann J.E."/>
            <person name="Queller D.C."/>
            <person name="Kuspa A."/>
            <person name="Grigoriev I.V."/>
        </authorList>
    </citation>
    <scope>NUCLEOTIDE SEQUENCE [LARGE SCALE GENOMIC DNA]</scope>
    <source>
        <strain evidence="31">QSDP1</strain>
    </source>
</reference>
<evidence type="ECO:0000256" key="10">
    <source>
        <dbReference type="ARBA" id="ARBA00022705"/>
    </source>
</evidence>
<dbReference type="SUPFAM" id="SSF81301">
    <property type="entry name" value="Nucleotidyltransferase"/>
    <property type="match status" value="1"/>
</dbReference>
<dbReference type="InterPro" id="IPR010996">
    <property type="entry name" value="HHH_MUS81"/>
</dbReference>
<evidence type="ECO:0000256" key="22">
    <source>
        <dbReference type="ARBA" id="ARBA00044678"/>
    </source>
</evidence>
<gene>
    <name evidence="30" type="ORF">DICPUDRAFT_33968</name>
</gene>
<comment type="function">
    <text evidence="26">DNA polymerase that functions in several pathways of DNA repair. Involved in base excision repair (BER) responsible for repair of lesions that give rise to abasic (AP) sites in DNA. Also contributes to DNA double-strand break repair by non-homologous end joining and homologous recombination. Has both template-dependent and template-independent (terminal transferase) DNA polymerase activities. Has also a 5'-deoxyribose-5-phosphate lyase (dRP lyase) activity.</text>
</comment>
<evidence type="ECO:0000256" key="26">
    <source>
        <dbReference type="RuleBase" id="RU366014"/>
    </source>
</evidence>
<comment type="catalytic activity">
    <reaction evidence="24 26">
        <text>DNA(n) + a 2'-deoxyribonucleoside 5'-triphosphate = DNA(n+1) + diphosphate</text>
        <dbReference type="Rhea" id="RHEA:22508"/>
        <dbReference type="Rhea" id="RHEA-COMP:17339"/>
        <dbReference type="Rhea" id="RHEA-COMP:17340"/>
        <dbReference type="ChEBI" id="CHEBI:33019"/>
        <dbReference type="ChEBI" id="CHEBI:61560"/>
        <dbReference type="ChEBI" id="CHEBI:173112"/>
        <dbReference type="EC" id="2.7.7.7"/>
    </reaction>
</comment>
<dbReference type="Pfam" id="PF10391">
    <property type="entry name" value="DNA_pol_lambd_f"/>
    <property type="match status" value="1"/>
</dbReference>
<dbReference type="FunFam" id="1.10.150.110:FF:000005">
    <property type="entry name" value="DNA polymerase POL4"/>
    <property type="match status" value="1"/>
</dbReference>
<dbReference type="KEGG" id="dpp:DICPUDRAFT_33968"/>
<evidence type="ECO:0000256" key="7">
    <source>
        <dbReference type="ARBA" id="ARBA00022634"/>
    </source>
</evidence>
<dbReference type="OMA" id="ERDVFDW"/>
<evidence type="ECO:0000256" key="17">
    <source>
        <dbReference type="ARBA" id="ARBA00023125"/>
    </source>
</evidence>
<dbReference type="Gene3D" id="3.30.460.10">
    <property type="entry name" value="Beta Polymerase, domain 2"/>
    <property type="match status" value="1"/>
</dbReference>
<comment type="similarity">
    <text evidence="4 26">Belongs to the DNA polymerase type-X family.</text>
</comment>
<evidence type="ECO:0000256" key="6">
    <source>
        <dbReference type="ARBA" id="ARBA00022490"/>
    </source>
</evidence>
<comment type="cofactor">
    <cofactor evidence="1">
        <name>Mg(2+)</name>
        <dbReference type="ChEBI" id="CHEBI:18420"/>
    </cofactor>
</comment>
<evidence type="ECO:0000256" key="11">
    <source>
        <dbReference type="ARBA" id="ARBA00022723"/>
    </source>
</evidence>
<keyword evidence="5" id="KW-0488">Methylation</keyword>
<evidence type="ECO:0000256" key="13">
    <source>
        <dbReference type="ARBA" id="ARBA00022842"/>
    </source>
</evidence>
<dbReference type="PROSITE" id="PS00522">
    <property type="entry name" value="DNA_POLYMERASE_X"/>
    <property type="match status" value="1"/>
</dbReference>
<evidence type="ECO:0000256" key="14">
    <source>
        <dbReference type="ARBA" id="ARBA00022843"/>
    </source>
</evidence>
<accession>F0ZLU7</accession>
<dbReference type="RefSeq" id="XP_003288383.1">
    <property type="nucleotide sequence ID" value="XM_003288335.1"/>
</dbReference>
<comment type="catalytic activity">
    <reaction evidence="22">
        <text>a 5'-end 2'-deoxyribose-2'-deoxyribonucleotide-DNA = (2E,4S)-4-hydroxypenten-2-al-5-phosphate + a 5'-end 5'-phospho-2'-deoxyribonucleoside-DNA + H(+)</text>
        <dbReference type="Rhea" id="RHEA:76255"/>
        <dbReference type="Rhea" id="RHEA-COMP:13180"/>
        <dbReference type="Rhea" id="RHEA-COMP:18657"/>
        <dbReference type="ChEBI" id="CHEBI:15378"/>
        <dbReference type="ChEBI" id="CHEBI:136412"/>
        <dbReference type="ChEBI" id="CHEBI:195194"/>
        <dbReference type="ChEBI" id="CHEBI:195195"/>
    </reaction>
</comment>
<dbReference type="STRING" id="5786.F0ZLU7"/>
<protein>
    <recommendedName>
        <fullName evidence="26">DNA polymerase</fullName>
        <ecNumber evidence="26">2.7.7.7</ecNumber>
    </recommendedName>
</protein>
<keyword evidence="12 26" id="KW-0227">DNA damage</keyword>
<proteinExistence type="inferred from homology"/>
<dbReference type="Proteomes" id="UP000001064">
    <property type="component" value="Unassembled WGS sequence"/>
</dbReference>
<dbReference type="FunFam" id="1.10.150.20:FF:000026">
    <property type="entry name" value="DNA polymerase beta"/>
    <property type="match status" value="1"/>
</dbReference>
<evidence type="ECO:0000256" key="27">
    <source>
        <dbReference type="SAM" id="MobiDB-lite"/>
    </source>
</evidence>
<evidence type="ECO:0000313" key="31">
    <source>
        <dbReference type="Proteomes" id="UP000001064"/>
    </source>
</evidence>
<feature type="compositionally biased region" description="Basic and acidic residues" evidence="27">
    <location>
        <begin position="1"/>
        <end position="11"/>
    </location>
</feature>
<evidence type="ECO:0000256" key="15">
    <source>
        <dbReference type="ARBA" id="ARBA00022932"/>
    </source>
</evidence>
<evidence type="ECO:0000256" key="25">
    <source>
        <dbReference type="PIRSR" id="PIRSR622312-50"/>
    </source>
</evidence>
<dbReference type="InterPro" id="IPR027421">
    <property type="entry name" value="DNA_pol_lamdba_lyase_dom_sf"/>
</dbReference>
<evidence type="ECO:0000256" key="2">
    <source>
        <dbReference type="ARBA" id="ARBA00004123"/>
    </source>
</evidence>
<dbReference type="SUPFAM" id="SSF81585">
    <property type="entry name" value="PsbU/PolX domain-like"/>
    <property type="match status" value="1"/>
</dbReference>
<keyword evidence="20 26" id="KW-0539">Nucleus</keyword>
<evidence type="ECO:0000256" key="20">
    <source>
        <dbReference type="ARBA" id="ARBA00023242"/>
    </source>
</evidence>
<dbReference type="InterPro" id="IPR029398">
    <property type="entry name" value="PolB_thumb"/>
</dbReference>
<keyword evidence="19" id="KW-0456">Lyase</keyword>
<keyword evidence="18 26" id="KW-0234">DNA repair</keyword>
<feature type="domain" description="DNA-directed DNA polymerase X" evidence="29">
    <location>
        <begin position="43"/>
        <end position="369"/>
    </location>
</feature>
<dbReference type="Gene3D" id="1.10.150.20">
    <property type="entry name" value="5' to 3' exonuclease, C-terminal subdomain"/>
    <property type="match status" value="1"/>
</dbReference>
<evidence type="ECO:0000259" key="28">
    <source>
        <dbReference type="SMART" id="SM00278"/>
    </source>
</evidence>
<dbReference type="Pfam" id="PF14791">
    <property type="entry name" value="DNA_pol_B_thumb"/>
    <property type="match status" value="1"/>
</dbReference>
<dbReference type="InterPro" id="IPR028207">
    <property type="entry name" value="DNA_pol_B_palm_palm"/>
</dbReference>
<dbReference type="SMART" id="SM00483">
    <property type="entry name" value="POLXc"/>
    <property type="match status" value="1"/>
</dbReference>
<comment type="function">
    <text evidence="23">Repair polymerase that plays a key role in base-excision repair. During this process, the damaged base is excised by specific DNA glycosylases, the DNA backbone is nicked at the abasic site by an apurinic/apyrimidic (AP) endonuclease, and POLB removes 5'-deoxyribose-phosphate from the preincised AP site acting as a 5'-deoxyribose-phosphate lyase (5'-dRP lyase); through its DNA polymerase activity, it adds one nucleotide to the 3' end of the arising single-nucleotide gap. Conducts 'gap-filling' DNA synthesis in a stepwise distributive fashion rather than in a processive fashion as for other DNA polymerases. It is also able to cleave sugar-phosphate bonds 3' to an intact AP site, acting as an AP lyase.</text>
</comment>
<keyword evidence="14" id="KW-0832">Ubl conjugation</keyword>
<keyword evidence="8 26" id="KW-0808">Transferase</keyword>
<dbReference type="GO" id="GO:0005737">
    <property type="term" value="C:cytoplasm"/>
    <property type="evidence" value="ECO:0007669"/>
    <property type="project" value="UniProtKB-SubCell"/>
</dbReference>
<dbReference type="InterPro" id="IPR002008">
    <property type="entry name" value="DNA_pol_X_beta-like"/>
</dbReference>
<evidence type="ECO:0000256" key="23">
    <source>
        <dbReference type="ARBA" id="ARBA00045548"/>
    </source>
</evidence>
<keyword evidence="15 26" id="KW-0239">DNA-directed DNA polymerase</keyword>